<dbReference type="EMBL" id="QJKJ01006643">
    <property type="protein sequence ID" value="RDX86005.1"/>
    <property type="molecule type" value="Genomic_DNA"/>
</dbReference>
<comment type="caution">
    <text evidence="2">The sequence shown here is derived from an EMBL/GenBank/DDBJ whole genome shotgun (WGS) entry which is preliminary data.</text>
</comment>
<dbReference type="InterPro" id="IPR012337">
    <property type="entry name" value="RNaseH-like_sf"/>
</dbReference>
<keyword evidence="3" id="KW-1185">Reference proteome</keyword>
<dbReference type="Proteomes" id="UP000257109">
    <property type="component" value="Unassembled WGS sequence"/>
</dbReference>
<dbReference type="SUPFAM" id="SSF56672">
    <property type="entry name" value="DNA/RNA polymerases"/>
    <property type="match status" value="1"/>
</dbReference>
<dbReference type="GO" id="GO:0015074">
    <property type="term" value="P:DNA integration"/>
    <property type="evidence" value="ECO:0007669"/>
    <property type="project" value="InterPro"/>
</dbReference>
<sequence>MVLDEGCALLSKSESKTPRVFSLSDAEASKAKNLVQDNILVYSKSGKEHVEYLKVVLQVLKDKQLYAKMSKCDLWLEEIWVGQQADPFLARQVEAITQGKPLHIPKWKWDNISMDFASSLPRLRNTRIPSSLEKLTSLYIQEIVKLHGVPSNIVLDRDPKLTSRFWGSLHQALGTQLRLSSAYHLQTDGQTERTIQSLEDFLRACVLDQGDNVQARDNLSYEVQPLWEIPLVKVVLEGSLESSFANRESTLVKRKLNLATRSLLCEAKKVSGFVSSNKIVTSGMDIFWGYYANI</sequence>
<gene>
    <name evidence="2" type="ORF">CR513_32714</name>
</gene>
<dbReference type="PANTHER" id="PTHR37984">
    <property type="entry name" value="PROTEIN CBG26694"/>
    <property type="match status" value="1"/>
</dbReference>
<evidence type="ECO:0000313" key="3">
    <source>
        <dbReference type="Proteomes" id="UP000257109"/>
    </source>
</evidence>
<dbReference type="OrthoDB" id="1432088at2759"/>
<dbReference type="InterPro" id="IPR043502">
    <property type="entry name" value="DNA/RNA_pol_sf"/>
</dbReference>
<dbReference type="SUPFAM" id="SSF53098">
    <property type="entry name" value="Ribonuclease H-like"/>
    <property type="match status" value="1"/>
</dbReference>
<proteinExistence type="predicted"/>
<accession>A0A371G648</accession>
<dbReference type="PANTHER" id="PTHR37984:SF5">
    <property type="entry name" value="PROTEIN NYNRIN-LIKE"/>
    <property type="match status" value="1"/>
</dbReference>
<feature type="domain" description="Integrase catalytic" evidence="1">
    <location>
        <begin position="83"/>
        <end position="203"/>
    </location>
</feature>
<dbReference type="GO" id="GO:0003676">
    <property type="term" value="F:nucleic acid binding"/>
    <property type="evidence" value="ECO:0007669"/>
    <property type="project" value="InterPro"/>
</dbReference>
<dbReference type="InterPro" id="IPR043128">
    <property type="entry name" value="Rev_trsase/Diguanyl_cyclase"/>
</dbReference>
<evidence type="ECO:0000259" key="1">
    <source>
        <dbReference type="PROSITE" id="PS50994"/>
    </source>
</evidence>
<dbReference type="Gene3D" id="3.30.70.270">
    <property type="match status" value="1"/>
</dbReference>
<dbReference type="InterPro" id="IPR050951">
    <property type="entry name" value="Retrovirus_Pol_polyprotein"/>
</dbReference>
<evidence type="ECO:0000313" key="2">
    <source>
        <dbReference type="EMBL" id="RDX86005.1"/>
    </source>
</evidence>
<dbReference type="STRING" id="157652.A0A371G648"/>
<name>A0A371G648_MUCPR</name>
<dbReference type="Gene3D" id="3.30.420.10">
    <property type="entry name" value="Ribonuclease H-like superfamily/Ribonuclease H"/>
    <property type="match status" value="1"/>
</dbReference>
<protein>
    <recommendedName>
        <fullName evidence="1">Integrase catalytic domain-containing protein</fullName>
    </recommendedName>
</protein>
<dbReference type="InterPro" id="IPR001584">
    <property type="entry name" value="Integrase_cat-core"/>
</dbReference>
<dbReference type="InterPro" id="IPR036397">
    <property type="entry name" value="RNaseH_sf"/>
</dbReference>
<feature type="non-terminal residue" evidence="2">
    <location>
        <position position="1"/>
    </location>
</feature>
<dbReference type="AlphaFoldDB" id="A0A371G648"/>
<organism evidence="2 3">
    <name type="scientific">Mucuna pruriens</name>
    <name type="common">Velvet bean</name>
    <name type="synonym">Dolichos pruriens</name>
    <dbReference type="NCBI Taxonomy" id="157652"/>
    <lineage>
        <taxon>Eukaryota</taxon>
        <taxon>Viridiplantae</taxon>
        <taxon>Streptophyta</taxon>
        <taxon>Embryophyta</taxon>
        <taxon>Tracheophyta</taxon>
        <taxon>Spermatophyta</taxon>
        <taxon>Magnoliopsida</taxon>
        <taxon>eudicotyledons</taxon>
        <taxon>Gunneridae</taxon>
        <taxon>Pentapetalae</taxon>
        <taxon>rosids</taxon>
        <taxon>fabids</taxon>
        <taxon>Fabales</taxon>
        <taxon>Fabaceae</taxon>
        <taxon>Papilionoideae</taxon>
        <taxon>50 kb inversion clade</taxon>
        <taxon>NPAAA clade</taxon>
        <taxon>indigoferoid/millettioid clade</taxon>
        <taxon>Phaseoleae</taxon>
        <taxon>Mucuna</taxon>
    </lineage>
</organism>
<reference evidence="2" key="1">
    <citation type="submission" date="2018-05" db="EMBL/GenBank/DDBJ databases">
        <title>Draft genome of Mucuna pruriens seed.</title>
        <authorList>
            <person name="Nnadi N.E."/>
            <person name="Vos R."/>
            <person name="Hasami M.H."/>
            <person name="Devisetty U.K."/>
            <person name="Aguiy J.C."/>
        </authorList>
    </citation>
    <scope>NUCLEOTIDE SEQUENCE [LARGE SCALE GENOMIC DNA]</scope>
    <source>
        <strain evidence="2">JCA_2017</strain>
    </source>
</reference>
<dbReference type="PROSITE" id="PS50994">
    <property type="entry name" value="INTEGRASE"/>
    <property type="match status" value="1"/>
</dbReference>